<organism evidence="1 2">
    <name type="scientific">Ciona intestinalis</name>
    <name type="common">Transparent sea squirt</name>
    <name type="synonym">Ascidia intestinalis</name>
    <dbReference type="NCBI Taxonomy" id="7719"/>
    <lineage>
        <taxon>Eukaryota</taxon>
        <taxon>Metazoa</taxon>
        <taxon>Chordata</taxon>
        <taxon>Tunicata</taxon>
        <taxon>Ascidiacea</taxon>
        <taxon>Phlebobranchia</taxon>
        <taxon>Cionidae</taxon>
        <taxon>Ciona</taxon>
    </lineage>
</organism>
<dbReference type="AlphaFoldDB" id="H2XTH4"/>
<dbReference type="EMBL" id="EAAA01000741">
    <property type="status" value="NOT_ANNOTATED_CDS"/>
    <property type="molecule type" value="Genomic_DNA"/>
</dbReference>
<reference evidence="2" key="1">
    <citation type="journal article" date="2002" name="Science">
        <title>The draft genome of Ciona intestinalis: insights into chordate and vertebrate origins.</title>
        <authorList>
            <person name="Dehal P."/>
            <person name="Satou Y."/>
            <person name="Campbell R.K."/>
            <person name="Chapman J."/>
            <person name="Degnan B."/>
            <person name="De Tomaso A."/>
            <person name="Davidson B."/>
            <person name="Di Gregorio A."/>
            <person name="Gelpke M."/>
            <person name="Goodstein D.M."/>
            <person name="Harafuji N."/>
            <person name="Hastings K.E."/>
            <person name="Ho I."/>
            <person name="Hotta K."/>
            <person name="Huang W."/>
            <person name="Kawashima T."/>
            <person name="Lemaire P."/>
            <person name="Martinez D."/>
            <person name="Meinertzhagen I.A."/>
            <person name="Necula S."/>
            <person name="Nonaka M."/>
            <person name="Putnam N."/>
            <person name="Rash S."/>
            <person name="Saiga H."/>
            <person name="Satake M."/>
            <person name="Terry A."/>
            <person name="Yamada L."/>
            <person name="Wang H.G."/>
            <person name="Awazu S."/>
            <person name="Azumi K."/>
            <person name="Boore J."/>
            <person name="Branno M."/>
            <person name="Chin-Bow S."/>
            <person name="DeSantis R."/>
            <person name="Doyle S."/>
            <person name="Francino P."/>
            <person name="Keys D.N."/>
            <person name="Haga S."/>
            <person name="Hayashi H."/>
            <person name="Hino K."/>
            <person name="Imai K.S."/>
            <person name="Inaba K."/>
            <person name="Kano S."/>
            <person name="Kobayashi K."/>
            <person name="Kobayashi M."/>
            <person name="Lee B.I."/>
            <person name="Makabe K.W."/>
            <person name="Manohar C."/>
            <person name="Matassi G."/>
            <person name="Medina M."/>
            <person name="Mochizuki Y."/>
            <person name="Mount S."/>
            <person name="Morishita T."/>
            <person name="Miura S."/>
            <person name="Nakayama A."/>
            <person name="Nishizaka S."/>
            <person name="Nomoto H."/>
            <person name="Ohta F."/>
            <person name="Oishi K."/>
            <person name="Rigoutsos I."/>
            <person name="Sano M."/>
            <person name="Sasaki A."/>
            <person name="Sasakura Y."/>
            <person name="Shoguchi E."/>
            <person name="Shin-i T."/>
            <person name="Spagnuolo A."/>
            <person name="Stainier D."/>
            <person name="Suzuki M.M."/>
            <person name="Tassy O."/>
            <person name="Takatori N."/>
            <person name="Tokuoka M."/>
            <person name="Yagi K."/>
            <person name="Yoshizaki F."/>
            <person name="Wada S."/>
            <person name="Zhang C."/>
            <person name="Hyatt P.D."/>
            <person name="Larimer F."/>
            <person name="Detter C."/>
            <person name="Doggett N."/>
            <person name="Glavina T."/>
            <person name="Hawkins T."/>
            <person name="Richardson P."/>
            <person name="Lucas S."/>
            <person name="Kohara Y."/>
            <person name="Levine M."/>
            <person name="Satoh N."/>
            <person name="Rokhsar D.S."/>
        </authorList>
    </citation>
    <scope>NUCLEOTIDE SEQUENCE [LARGE SCALE GENOMIC DNA]</scope>
</reference>
<keyword evidence="2" id="KW-1185">Reference proteome</keyword>
<reference evidence="1" key="3">
    <citation type="submission" date="2025-08" db="UniProtKB">
        <authorList>
            <consortium name="Ensembl"/>
        </authorList>
    </citation>
    <scope>IDENTIFICATION</scope>
</reference>
<evidence type="ECO:0000313" key="2">
    <source>
        <dbReference type="Proteomes" id="UP000008144"/>
    </source>
</evidence>
<accession>H2XTH4</accession>
<dbReference type="Ensembl" id="ENSCINT00000033828.1">
    <property type="protein sequence ID" value="ENSCINP00000032958.1"/>
    <property type="gene ID" value="ENSCING00000019852.1"/>
</dbReference>
<reference evidence="1" key="4">
    <citation type="submission" date="2025-09" db="UniProtKB">
        <authorList>
            <consortium name="Ensembl"/>
        </authorList>
    </citation>
    <scope>IDENTIFICATION</scope>
</reference>
<dbReference type="Proteomes" id="UP000008144">
    <property type="component" value="Chromosome 11"/>
</dbReference>
<sequence>MEWENLRVIFLLTLLGFHFECPLEILRILTPPAFPSQPLLDLFPF</sequence>
<dbReference type="InParanoid" id="H2XTH4"/>
<proteinExistence type="predicted"/>
<dbReference type="HOGENOM" id="CLU_3207320_0_0_1"/>
<evidence type="ECO:0000313" key="1">
    <source>
        <dbReference type="Ensembl" id="ENSCINP00000032958.1"/>
    </source>
</evidence>
<name>H2XTH4_CIOIN</name>
<reference evidence="1" key="2">
    <citation type="journal article" date="2008" name="Genome Biol.">
        <title>Improved genome assembly and evidence-based global gene model set for the chordate Ciona intestinalis: new insight into intron and operon populations.</title>
        <authorList>
            <person name="Satou Y."/>
            <person name="Mineta K."/>
            <person name="Ogasawara M."/>
            <person name="Sasakura Y."/>
            <person name="Shoguchi E."/>
            <person name="Ueno K."/>
            <person name="Yamada L."/>
            <person name="Matsumoto J."/>
            <person name="Wasserscheid J."/>
            <person name="Dewar K."/>
            <person name="Wiley G.B."/>
            <person name="Macmil S.L."/>
            <person name="Roe B.A."/>
            <person name="Zeller R.W."/>
            <person name="Hastings K.E."/>
            <person name="Lemaire P."/>
            <person name="Lindquist E."/>
            <person name="Endo T."/>
            <person name="Hotta K."/>
            <person name="Inaba K."/>
        </authorList>
    </citation>
    <scope>NUCLEOTIDE SEQUENCE [LARGE SCALE GENOMIC DNA]</scope>
    <source>
        <strain evidence="1">wild type</strain>
    </source>
</reference>
<protein>
    <submittedName>
        <fullName evidence="1">Uncharacterized protein</fullName>
    </submittedName>
</protein>